<organism evidence="3">
    <name type="scientific">Gongylonema pulchrum</name>
    <dbReference type="NCBI Taxonomy" id="637853"/>
    <lineage>
        <taxon>Eukaryota</taxon>
        <taxon>Metazoa</taxon>
        <taxon>Ecdysozoa</taxon>
        <taxon>Nematoda</taxon>
        <taxon>Chromadorea</taxon>
        <taxon>Rhabditida</taxon>
        <taxon>Spirurina</taxon>
        <taxon>Spiruromorpha</taxon>
        <taxon>Spiruroidea</taxon>
        <taxon>Gongylonematidae</taxon>
        <taxon>Gongylonema</taxon>
    </lineage>
</organism>
<accession>A0A183DRZ7</accession>
<dbReference type="InterPro" id="IPR035903">
    <property type="entry name" value="HesB-like_dom_sf"/>
</dbReference>
<dbReference type="PANTHER" id="PTHR10072">
    <property type="entry name" value="IRON-SULFUR CLUSTER ASSEMBLY PROTEIN"/>
    <property type="match status" value="1"/>
</dbReference>
<dbReference type="GO" id="GO:0051537">
    <property type="term" value="F:2 iron, 2 sulfur cluster binding"/>
    <property type="evidence" value="ECO:0007669"/>
    <property type="project" value="TreeGrafter"/>
</dbReference>
<dbReference type="Proteomes" id="UP000271098">
    <property type="component" value="Unassembled WGS sequence"/>
</dbReference>
<keyword evidence="2" id="KW-1185">Reference proteome</keyword>
<evidence type="ECO:0000313" key="3">
    <source>
        <dbReference type="WBParaSite" id="GPUH_0001150201-mRNA-1"/>
    </source>
</evidence>
<reference evidence="3" key="1">
    <citation type="submission" date="2016-06" db="UniProtKB">
        <authorList>
            <consortium name="WormBaseParasite"/>
        </authorList>
    </citation>
    <scope>IDENTIFICATION</scope>
</reference>
<evidence type="ECO:0000313" key="1">
    <source>
        <dbReference type="EMBL" id="VDN18844.1"/>
    </source>
</evidence>
<dbReference type="InterPro" id="IPR050322">
    <property type="entry name" value="Fe-S_cluster_asmbl/transfer"/>
</dbReference>
<dbReference type="GO" id="GO:0005739">
    <property type="term" value="C:mitochondrion"/>
    <property type="evidence" value="ECO:0007669"/>
    <property type="project" value="TreeGrafter"/>
</dbReference>
<dbReference type="PANTHER" id="PTHR10072:SF41">
    <property type="entry name" value="IRON-SULFUR CLUSTER ASSEMBLY 1 HOMOLOG, MITOCHONDRIAL"/>
    <property type="match status" value="1"/>
</dbReference>
<evidence type="ECO:0000313" key="2">
    <source>
        <dbReference type="Proteomes" id="UP000271098"/>
    </source>
</evidence>
<name>A0A183DRZ7_9BILA</name>
<reference evidence="1 2" key="2">
    <citation type="submission" date="2018-11" db="EMBL/GenBank/DDBJ databases">
        <authorList>
            <consortium name="Pathogen Informatics"/>
        </authorList>
    </citation>
    <scope>NUCLEOTIDE SEQUENCE [LARGE SCALE GENOMIC DNA]</scope>
</reference>
<dbReference type="SUPFAM" id="SSF89360">
    <property type="entry name" value="HesB-like domain"/>
    <property type="match status" value="1"/>
</dbReference>
<dbReference type="Gene3D" id="2.60.300.12">
    <property type="entry name" value="HesB-like domain"/>
    <property type="match status" value="1"/>
</dbReference>
<dbReference type="WBParaSite" id="GPUH_0001150201-mRNA-1">
    <property type="protein sequence ID" value="GPUH_0001150201-mRNA-1"/>
    <property type="gene ID" value="GPUH_0001150201"/>
</dbReference>
<protein>
    <submittedName>
        <fullName evidence="3">Fe-S_biosyn domain-containing protein</fullName>
    </submittedName>
</protein>
<gene>
    <name evidence="1" type="ORF">GPUH_LOCUS11488</name>
</gene>
<dbReference type="AlphaFoldDB" id="A0A183DRZ7"/>
<dbReference type="OrthoDB" id="333486at2759"/>
<proteinExistence type="predicted"/>
<sequence length="127" mass="14064">MISRYAASAARVIKVSARAGPPSKAALSLTQAAIGRVKYLLSQRPEMKALKISVKQRGCNGLTYTLEYAQKKAKLDEEVVQAVKWIIFKTGYHPNLSFVVRTSKALVAAAKALAYNCDMYRLCTYIF</sequence>
<dbReference type="EMBL" id="UYRT01078592">
    <property type="protein sequence ID" value="VDN18844.1"/>
    <property type="molecule type" value="Genomic_DNA"/>
</dbReference>
<dbReference type="GO" id="GO:0016226">
    <property type="term" value="P:iron-sulfur cluster assembly"/>
    <property type="evidence" value="ECO:0007669"/>
    <property type="project" value="TreeGrafter"/>
</dbReference>